<evidence type="ECO:0000256" key="7">
    <source>
        <dbReference type="PROSITE-ProRule" id="PRU00042"/>
    </source>
</evidence>
<feature type="compositionally biased region" description="Basic and acidic residues" evidence="8">
    <location>
        <begin position="133"/>
        <end position="142"/>
    </location>
</feature>
<keyword evidence="3" id="KW-0677">Repeat</keyword>
<name>A0AAE0ZU69_9GAST</name>
<keyword evidence="6" id="KW-0539">Nucleus</keyword>
<feature type="compositionally biased region" description="Polar residues" evidence="8">
    <location>
        <begin position="68"/>
        <end position="79"/>
    </location>
</feature>
<evidence type="ECO:0000256" key="1">
    <source>
        <dbReference type="ARBA" id="ARBA00004123"/>
    </source>
</evidence>
<feature type="region of interest" description="Disordered" evidence="8">
    <location>
        <begin position="722"/>
        <end position="760"/>
    </location>
</feature>
<dbReference type="SUPFAM" id="SSF57667">
    <property type="entry name" value="beta-beta-alpha zinc fingers"/>
    <property type="match status" value="4"/>
</dbReference>
<dbReference type="InterPro" id="IPR036236">
    <property type="entry name" value="Znf_C2H2_sf"/>
</dbReference>
<feature type="compositionally biased region" description="Acidic residues" evidence="8">
    <location>
        <begin position="233"/>
        <end position="243"/>
    </location>
</feature>
<keyword evidence="5" id="KW-0862">Zinc</keyword>
<dbReference type="GO" id="GO:0005634">
    <property type="term" value="C:nucleus"/>
    <property type="evidence" value="ECO:0007669"/>
    <property type="project" value="UniProtKB-SubCell"/>
</dbReference>
<dbReference type="Pfam" id="PF00096">
    <property type="entry name" value="zf-C2H2"/>
    <property type="match status" value="2"/>
</dbReference>
<proteinExistence type="predicted"/>
<comment type="subcellular location">
    <subcellularLocation>
        <location evidence="1">Nucleus</location>
    </subcellularLocation>
</comment>
<feature type="region of interest" description="Disordered" evidence="8">
    <location>
        <begin position="1"/>
        <end position="194"/>
    </location>
</feature>
<feature type="region of interest" description="Disordered" evidence="8">
    <location>
        <begin position="646"/>
        <end position="686"/>
    </location>
</feature>
<feature type="region of interest" description="Disordered" evidence="8">
    <location>
        <begin position="213"/>
        <end position="244"/>
    </location>
</feature>
<feature type="domain" description="C2H2-type" evidence="9">
    <location>
        <begin position="892"/>
        <end position="919"/>
    </location>
</feature>
<dbReference type="FunFam" id="3.30.160.60:FF:000446">
    <property type="entry name" value="Zinc finger protein"/>
    <property type="match status" value="1"/>
</dbReference>
<accession>A0AAE0ZU69</accession>
<feature type="domain" description="C2H2-type" evidence="9">
    <location>
        <begin position="948"/>
        <end position="971"/>
    </location>
</feature>
<dbReference type="PROSITE" id="PS50157">
    <property type="entry name" value="ZINC_FINGER_C2H2_2"/>
    <property type="match status" value="4"/>
</dbReference>
<feature type="compositionally biased region" description="Basic residues" evidence="8">
    <location>
        <begin position="1"/>
        <end position="11"/>
    </location>
</feature>
<dbReference type="Gene3D" id="3.30.160.60">
    <property type="entry name" value="Classic Zinc Finger"/>
    <property type="match status" value="4"/>
</dbReference>
<feature type="compositionally biased region" description="Basic and acidic residues" evidence="8">
    <location>
        <begin position="598"/>
        <end position="611"/>
    </location>
</feature>
<feature type="compositionally biased region" description="Polar residues" evidence="8">
    <location>
        <begin position="677"/>
        <end position="686"/>
    </location>
</feature>
<evidence type="ECO:0000256" key="8">
    <source>
        <dbReference type="SAM" id="MobiDB-lite"/>
    </source>
</evidence>
<gene>
    <name evidence="10" type="ORF">RRG08_035099</name>
</gene>
<feature type="region of interest" description="Disordered" evidence="8">
    <location>
        <begin position="256"/>
        <end position="306"/>
    </location>
</feature>
<dbReference type="InterPro" id="IPR013087">
    <property type="entry name" value="Znf_C2H2_type"/>
</dbReference>
<dbReference type="EMBL" id="JAWDGP010003399">
    <property type="protein sequence ID" value="KAK3774672.1"/>
    <property type="molecule type" value="Genomic_DNA"/>
</dbReference>
<feature type="compositionally biased region" description="Polar residues" evidence="8">
    <location>
        <begin position="723"/>
        <end position="743"/>
    </location>
</feature>
<feature type="compositionally biased region" description="Basic and acidic residues" evidence="8">
    <location>
        <begin position="749"/>
        <end position="760"/>
    </location>
</feature>
<feature type="compositionally biased region" description="Polar residues" evidence="8">
    <location>
        <begin position="180"/>
        <end position="192"/>
    </location>
</feature>
<evidence type="ECO:0000256" key="5">
    <source>
        <dbReference type="ARBA" id="ARBA00022833"/>
    </source>
</evidence>
<keyword evidence="2" id="KW-0479">Metal-binding</keyword>
<keyword evidence="11" id="KW-1185">Reference proteome</keyword>
<dbReference type="Proteomes" id="UP001283361">
    <property type="component" value="Unassembled WGS sequence"/>
</dbReference>
<sequence length="1488" mass="163418">MSSPGKRSKRLSKLDQIQNLKSSDEMQATGADELDSFKTGQLEKKKGAQYGKPKSDVRAMVTEITAAKNLSSPTSQHGDVTSKKSKTPAMSSTPPTAVRRSGRAPVPSTRYKDMEVITPGSSRKRSIASASEESDKGQELARKHLKKQSKSCESKPPSDEIYTENIVSEEEEKISKNNKANVSRIESPQKTLASPELAITLLEMNDRETYGIPELKQQDEQLKENEKIPMPIEEVEKDTDDEGNAPITVEEMIERSLQDGKIDKSDLEVNSSVKQTGSEEIKSEVSLLEASNTEPDCETSEDHAGPEMQDVQQIPNSNITIAGQQVTFEERDGETVAIVTIPSSLEESQTQMFPVSTSEERRANNQSLTEMVSVIPNSHGGHSVITGKAEDNTAVAASQKLTIEARQFSSLLKPKVKTTNPVTCHGRVIPRNEQQMTAMIFKSGVGSPSLTPASSFITVSSAQDIQSQKGSLKYSLLPSLQQTPTTENSKVSSHGSITPRGNQKVIIVSQKSTDNSAGTNVSTLKSPTGQAQLILPASGGSSTLIHVKKAEGSSLSASDLECILKALSGKNISEGESISISEETLPAVTSEETPALIDSEHPENKVSKEGNRTSSPEIEKEEGDVLGHMQELDKSENGAESLIQDTTNVEISQNANSTDEADNLTENTEKEDTNTNSAHVNNGEVSSESVKIAIESASEDTPNENLPVESALYQALQALEPSNVPSEQTSHSEGAENAITSDLSVRGGTEGEDKSSGSEKWTVKGETIKVVDNGIEYDVRIVCQEDVAEEIIDDSTEQDKAMKAEDISFKEEVMDECTDDSGMQTSGTQTLYNMDKGSAIQRMTTVVDKDGQKKQVYYVSVFPGKGVLNRVKSNQGARLTHASWVLSENGMYCCGKCNYKTDRKANFYKHRRLHIGTKPHICPICQYKAGTSSNLKRHMGIHKDIREHKCDICGLCFRQKIHLERHIKYKHEVKSVHCPLCDYVCANEQPDLKMHMKRKHSNGKSGEMLKCPECHLEVGSKKDLKQHMKFHKDGPELKLFCKECSFVTDCQSRLRRHAAIHSKLKPFQCGVCPYRAAQKEHVLRHLRTQHKIEVKREVKKTWRSKKQPEQEEVKTEKADFTSGDKIFACNHCTMRFAKLINLYKHLHTQHSDIMPPETSGNFYCVVCEFSTTTKKNLLVHMRRHNMTDQTPPTHVYSCVLCRYVNPKRRNLFQHMRKKHNIDISNQVEDETEVVEMGDVIKSVKDGVLTTQVTNTSLPGVVGTAATNTGDTLTTIEMNDNNTSDLGNLANMIKIEDLTRTGSTPPGEVDDNVATLVIDTTGEPTPVQIVHGANATTLIQQQQQHSADALEGLQALAEQAGLVDSVVEEQVTSLDQNQSQETVIVNQVATVEGGPASTTDIVEVVNGSDQMQELQGVTVDSVDVTEAEAGGEFAGMELSEDQLSSLKHGDMVEMDGDLYLVELTHDPDQPNKQILSFVPVNATTVADQS</sequence>
<dbReference type="PROSITE" id="PS00028">
    <property type="entry name" value="ZINC_FINGER_C2H2_1"/>
    <property type="match status" value="3"/>
</dbReference>
<dbReference type="PANTHER" id="PTHR24406">
    <property type="entry name" value="TRANSCRIPTIONAL REPRESSOR CTCFL-RELATED"/>
    <property type="match status" value="1"/>
</dbReference>
<evidence type="ECO:0000259" key="9">
    <source>
        <dbReference type="PROSITE" id="PS50157"/>
    </source>
</evidence>
<evidence type="ECO:0000256" key="4">
    <source>
        <dbReference type="ARBA" id="ARBA00022771"/>
    </source>
</evidence>
<protein>
    <recommendedName>
        <fullName evidence="9">C2H2-type domain-containing protein</fullName>
    </recommendedName>
</protein>
<comment type="caution">
    <text evidence="10">The sequence shown here is derived from an EMBL/GenBank/DDBJ whole genome shotgun (WGS) entry which is preliminary data.</text>
</comment>
<feature type="compositionally biased region" description="Basic and acidic residues" evidence="8">
    <location>
        <begin position="216"/>
        <end position="227"/>
    </location>
</feature>
<evidence type="ECO:0000313" key="11">
    <source>
        <dbReference type="Proteomes" id="UP001283361"/>
    </source>
</evidence>
<evidence type="ECO:0000256" key="3">
    <source>
        <dbReference type="ARBA" id="ARBA00022737"/>
    </source>
</evidence>
<dbReference type="InterPro" id="IPR050888">
    <property type="entry name" value="ZnF_C2H2-type_TF"/>
</dbReference>
<evidence type="ECO:0000256" key="2">
    <source>
        <dbReference type="ARBA" id="ARBA00022723"/>
    </source>
</evidence>
<organism evidence="10 11">
    <name type="scientific">Elysia crispata</name>
    <name type="common">lettuce slug</name>
    <dbReference type="NCBI Taxonomy" id="231223"/>
    <lineage>
        <taxon>Eukaryota</taxon>
        <taxon>Metazoa</taxon>
        <taxon>Spiralia</taxon>
        <taxon>Lophotrochozoa</taxon>
        <taxon>Mollusca</taxon>
        <taxon>Gastropoda</taxon>
        <taxon>Heterobranchia</taxon>
        <taxon>Euthyneura</taxon>
        <taxon>Panpulmonata</taxon>
        <taxon>Sacoglossa</taxon>
        <taxon>Placobranchoidea</taxon>
        <taxon>Plakobranchidae</taxon>
        <taxon>Elysia</taxon>
    </lineage>
</organism>
<reference evidence="10" key="1">
    <citation type="journal article" date="2023" name="G3 (Bethesda)">
        <title>A reference genome for the long-term kleptoplast-retaining sea slug Elysia crispata morphotype clarki.</title>
        <authorList>
            <person name="Eastman K.E."/>
            <person name="Pendleton A.L."/>
            <person name="Shaikh M.A."/>
            <person name="Suttiyut T."/>
            <person name="Ogas R."/>
            <person name="Tomko P."/>
            <person name="Gavelis G."/>
            <person name="Widhalm J.R."/>
            <person name="Wisecaver J.H."/>
        </authorList>
    </citation>
    <scope>NUCLEOTIDE SEQUENCE</scope>
    <source>
        <strain evidence="10">ECLA1</strain>
    </source>
</reference>
<dbReference type="GO" id="GO:0008270">
    <property type="term" value="F:zinc ion binding"/>
    <property type="evidence" value="ECO:0007669"/>
    <property type="project" value="UniProtKB-KW"/>
</dbReference>
<dbReference type="SMART" id="SM00355">
    <property type="entry name" value="ZnF_C2H2"/>
    <property type="match status" value="10"/>
</dbReference>
<keyword evidence="4 7" id="KW-0863">Zinc-finger</keyword>
<evidence type="ECO:0000313" key="10">
    <source>
        <dbReference type="EMBL" id="KAK3774672.1"/>
    </source>
</evidence>
<feature type="domain" description="C2H2-type" evidence="9">
    <location>
        <begin position="1039"/>
        <end position="1066"/>
    </location>
</feature>
<feature type="domain" description="C2H2-type" evidence="9">
    <location>
        <begin position="1127"/>
        <end position="1155"/>
    </location>
</feature>
<evidence type="ECO:0000256" key="6">
    <source>
        <dbReference type="ARBA" id="ARBA00023242"/>
    </source>
</evidence>
<feature type="compositionally biased region" description="Polar residues" evidence="8">
    <location>
        <begin position="646"/>
        <end position="658"/>
    </location>
</feature>
<feature type="region of interest" description="Disordered" evidence="8">
    <location>
        <begin position="587"/>
        <end position="621"/>
    </location>
</feature>
<feature type="compositionally biased region" description="Basic and acidic residues" evidence="8">
    <location>
        <begin position="256"/>
        <end position="267"/>
    </location>
</feature>